<dbReference type="SUPFAM" id="SSF56784">
    <property type="entry name" value="HAD-like"/>
    <property type="match status" value="1"/>
</dbReference>
<dbReference type="GO" id="GO:0055037">
    <property type="term" value="C:recycling endosome"/>
    <property type="evidence" value="ECO:0007669"/>
    <property type="project" value="TreeGrafter"/>
</dbReference>
<dbReference type="Pfam" id="PF00122">
    <property type="entry name" value="E1-E2_ATPase"/>
    <property type="match status" value="1"/>
</dbReference>
<dbReference type="FunFam" id="3.40.1110.10:FF:000359">
    <property type="match status" value="1"/>
</dbReference>
<gene>
    <name evidence="13" type="ORF">TREES_T100020535</name>
</gene>
<feature type="transmembrane region" description="Helical" evidence="10">
    <location>
        <begin position="177"/>
        <end position="198"/>
    </location>
</feature>
<dbReference type="Proteomes" id="UP000011518">
    <property type="component" value="Unassembled WGS sequence"/>
</dbReference>
<dbReference type="InterPro" id="IPR001757">
    <property type="entry name" value="P_typ_ATPase"/>
</dbReference>
<dbReference type="InterPro" id="IPR059000">
    <property type="entry name" value="ATPase_P-type_domA"/>
</dbReference>
<dbReference type="FunCoup" id="L9KVV1">
    <property type="interactions" value="809"/>
</dbReference>
<feature type="transmembrane region" description="Helical" evidence="10">
    <location>
        <begin position="721"/>
        <end position="744"/>
    </location>
</feature>
<reference evidence="14" key="1">
    <citation type="submission" date="2012-07" db="EMBL/GenBank/DDBJ databases">
        <title>Genome of the Chinese tree shrew, a rising model animal genetically related to primates.</title>
        <authorList>
            <person name="Zhang G."/>
            <person name="Fan Y."/>
            <person name="Yao Y."/>
            <person name="Huang Z."/>
        </authorList>
    </citation>
    <scope>NUCLEOTIDE SEQUENCE [LARGE SCALE GENOMIC DNA]</scope>
</reference>
<protein>
    <submittedName>
        <fullName evidence="13">Putative phospholipid-transporting ATPase IF</fullName>
    </submittedName>
</protein>
<evidence type="ECO:0000256" key="3">
    <source>
        <dbReference type="ARBA" id="ARBA00022723"/>
    </source>
</evidence>
<keyword evidence="9 10" id="KW-0472">Membrane</keyword>
<dbReference type="InterPro" id="IPR023214">
    <property type="entry name" value="HAD_sf"/>
</dbReference>
<keyword evidence="7" id="KW-1278">Translocase</keyword>
<evidence type="ECO:0000256" key="5">
    <source>
        <dbReference type="ARBA" id="ARBA00022840"/>
    </source>
</evidence>
<dbReference type="AlphaFoldDB" id="L9KVV1"/>
<evidence type="ECO:0000256" key="10">
    <source>
        <dbReference type="SAM" id="Phobius"/>
    </source>
</evidence>
<dbReference type="GO" id="GO:0016887">
    <property type="term" value="F:ATP hydrolysis activity"/>
    <property type="evidence" value="ECO:0007669"/>
    <property type="project" value="InterPro"/>
</dbReference>
<sequence>MWNVEQSSEEKGVAANPGVLIQGFDPPHQSDTRTIYIANRFPQNGLYTPQKFVDNRIVSSKGYEDWLRHISDNEVNGAPVYVVRSGGLVKTRSKNIRVGDIVRIAKDEIFPADLVLLSSDRLDGSCHVTTASLDGETNLKTHVAVPETAALRTVANLDALTAVVECQQPEADLYRSMNTFLIIYLIILISEAIISTILKYTWQAEEKWDEPWYNQKTEHQRNSSKILRFISDFLAFLVLYNFIIPISLYVTVEMQKFLGSFFIGWDLDLYHEESDQKAQVNTSDLNEELGQVDYVFTDKTGTLTENEMQFRECSINGMKYQEVNGRLVPEGPTPDSPDGSLSYLNSLPHLNSVSHLTSSSSFGTSPDSETELIKEHDLFFKAVSLCHTVQISSAQPDGVGDGPWQSSLAPPRLEYYASSPDEKALVEAAARYKLLHLLEFDSDRRRMSVIVQAPSGEKLLFAKGAESSILPKCVGGEIEKTRIHVDEFALKGLRTLCVAYRKFTYKEYEDIDRRLFEARTALQQREEKLADVFQFIERDLVLLGATAVEDRQVPLDFPEPCSSQVLQDRVRETIEALRLAGIKVWVLTGDKHETAVSVSLSCGHFHRTMNILELINQKSDSECAEQLRQLARRITEDHVIQHGLVVDGTSLSLALREHEKLFMDVCKNCSAVLCCRMAPLQKAKMFGNWTFGTLVFTVMVITVTVKMALETHFWTWINHLVTWGSIVFYFVFSLFYGGILWPFLGSQNMYFVFIQLLSSGSAWFAIILMVVTCLFLDIVKKVFDRQLHPTSTEKAQPEAFANEQLL</sequence>
<dbReference type="GO" id="GO:0005886">
    <property type="term" value="C:plasma membrane"/>
    <property type="evidence" value="ECO:0007669"/>
    <property type="project" value="TreeGrafter"/>
</dbReference>
<evidence type="ECO:0000256" key="8">
    <source>
        <dbReference type="ARBA" id="ARBA00022989"/>
    </source>
</evidence>
<evidence type="ECO:0000256" key="6">
    <source>
        <dbReference type="ARBA" id="ARBA00022842"/>
    </source>
</evidence>
<evidence type="ECO:0000313" key="13">
    <source>
        <dbReference type="EMBL" id="ELW66941.1"/>
    </source>
</evidence>
<evidence type="ECO:0000256" key="7">
    <source>
        <dbReference type="ARBA" id="ARBA00022967"/>
    </source>
</evidence>
<keyword evidence="14" id="KW-1185">Reference proteome</keyword>
<evidence type="ECO:0000256" key="4">
    <source>
        <dbReference type="ARBA" id="ARBA00022741"/>
    </source>
</evidence>
<dbReference type="InterPro" id="IPR008250">
    <property type="entry name" value="ATPase_P-typ_transduc_dom_A_sf"/>
</dbReference>
<proteinExistence type="predicted"/>
<feature type="domain" description="P-type ATPase C-terminal" evidence="12">
    <location>
        <begin position="676"/>
        <end position="790"/>
    </location>
</feature>
<evidence type="ECO:0000256" key="2">
    <source>
        <dbReference type="ARBA" id="ARBA00022692"/>
    </source>
</evidence>
<dbReference type="STRING" id="246437.L9KVV1"/>
<dbReference type="SUPFAM" id="SSF81660">
    <property type="entry name" value="Metal cation-transporting ATPase, ATP-binding domain N"/>
    <property type="match status" value="1"/>
</dbReference>
<dbReference type="EMBL" id="KB320634">
    <property type="protein sequence ID" value="ELW66941.1"/>
    <property type="molecule type" value="Genomic_DNA"/>
</dbReference>
<dbReference type="NCBIfam" id="TIGR01494">
    <property type="entry name" value="ATPase_P-type"/>
    <property type="match status" value="2"/>
</dbReference>
<dbReference type="InParanoid" id="L9KVV1"/>
<evidence type="ECO:0000256" key="1">
    <source>
        <dbReference type="ARBA" id="ARBA00004141"/>
    </source>
</evidence>
<evidence type="ECO:0000259" key="11">
    <source>
        <dbReference type="Pfam" id="PF00122"/>
    </source>
</evidence>
<dbReference type="PROSITE" id="PS00154">
    <property type="entry name" value="ATPASE_E1_E2"/>
    <property type="match status" value="1"/>
</dbReference>
<dbReference type="GO" id="GO:0045332">
    <property type="term" value="P:phospholipid translocation"/>
    <property type="evidence" value="ECO:0007669"/>
    <property type="project" value="TreeGrafter"/>
</dbReference>
<dbReference type="GO" id="GO:0005524">
    <property type="term" value="F:ATP binding"/>
    <property type="evidence" value="ECO:0007669"/>
    <property type="project" value="UniProtKB-KW"/>
</dbReference>
<feature type="transmembrane region" description="Helical" evidence="10">
    <location>
        <begin position="750"/>
        <end position="776"/>
    </location>
</feature>
<keyword evidence="5" id="KW-0067">ATP-binding</keyword>
<evidence type="ECO:0000256" key="9">
    <source>
        <dbReference type="ARBA" id="ARBA00023136"/>
    </source>
</evidence>
<keyword evidence="6" id="KW-0460">Magnesium</keyword>
<keyword evidence="4" id="KW-0547">Nucleotide-binding</keyword>
<dbReference type="eggNOG" id="KOG0206">
    <property type="taxonomic scope" value="Eukaryota"/>
</dbReference>
<dbReference type="PANTHER" id="PTHR24092">
    <property type="entry name" value="PROBABLE PHOSPHOLIPID-TRANSPORTING ATPASE"/>
    <property type="match status" value="1"/>
</dbReference>
<reference evidence="14" key="2">
    <citation type="journal article" date="2013" name="Nat. Commun.">
        <title>Genome of the Chinese tree shrew.</title>
        <authorList>
            <person name="Fan Y."/>
            <person name="Huang Z.Y."/>
            <person name="Cao C.C."/>
            <person name="Chen C.S."/>
            <person name="Chen Y.X."/>
            <person name="Fan D.D."/>
            <person name="He J."/>
            <person name="Hou H.L."/>
            <person name="Hu L."/>
            <person name="Hu X.T."/>
            <person name="Jiang X.T."/>
            <person name="Lai R."/>
            <person name="Lang Y.S."/>
            <person name="Liang B."/>
            <person name="Liao S.G."/>
            <person name="Mu D."/>
            <person name="Ma Y.Y."/>
            <person name="Niu Y.Y."/>
            <person name="Sun X.Q."/>
            <person name="Xia J.Q."/>
            <person name="Xiao J."/>
            <person name="Xiong Z.Q."/>
            <person name="Xu L."/>
            <person name="Yang L."/>
            <person name="Zhang Y."/>
            <person name="Zhao W."/>
            <person name="Zhao X.D."/>
            <person name="Zheng Y.T."/>
            <person name="Zhou J.M."/>
            <person name="Zhu Y.B."/>
            <person name="Zhang G.J."/>
            <person name="Wang J."/>
            <person name="Yao Y.G."/>
        </authorList>
    </citation>
    <scope>NUCLEOTIDE SEQUENCE [LARGE SCALE GENOMIC DNA]</scope>
</reference>
<feature type="transmembrane region" description="Helical" evidence="10">
    <location>
        <begin position="689"/>
        <end position="709"/>
    </location>
</feature>
<dbReference type="Gene3D" id="3.40.1110.10">
    <property type="entry name" value="Calcium-transporting ATPase, cytoplasmic domain N"/>
    <property type="match status" value="1"/>
</dbReference>
<dbReference type="Pfam" id="PF13246">
    <property type="entry name" value="Cation_ATPase"/>
    <property type="match status" value="1"/>
</dbReference>
<dbReference type="Gene3D" id="2.70.150.10">
    <property type="entry name" value="Calcium-transporting ATPase, cytoplasmic transduction domain A"/>
    <property type="match status" value="1"/>
</dbReference>
<dbReference type="InterPro" id="IPR036412">
    <property type="entry name" value="HAD-like_sf"/>
</dbReference>
<keyword evidence="2 10" id="KW-0812">Transmembrane</keyword>
<keyword evidence="8 10" id="KW-1133">Transmembrane helix</keyword>
<accession>L9KVV1</accession>
<keyword evidence="3" id="KW-0479">Metal-binding</keyword>
<evidence type="ECO:0000259" key="12">
    <source>
        <dbReference type="Pfam" id="PF16212"/>
    </source>
</evidence>
<dbReference type="InterPro" id="IPR023299">
    <property type="entry name" value="ATPase_P-typ_cyto_dom_N"/>
</dbReference>
<feature type="domain" description="P-type ATPase A" evidence="11">
    <location>
        <begin position="79"/>
        <end position="139"/>
    </location>
</feature>
<dbReference type="InterPro" id="IPR032630">
    <property type="entry name" value="P_typ_ATPase_c"/>
</dbReference>
<dbReference type="Gene3D" id="3.40.50.1000">
    <property type="entry name" value="HAD superfamily/HAD-like"/>
    <property type="match status" value="1"/>
</dbReference>
<dbReference type="PANTHER" id="PTHR24092:SF57">
    <property type="entry name" value="PHOSPHOLIPID-TRANSPORTING ATPASE IF"/>
    <property type="match status" value="1"/>
</dbReference>
<comment type="subcellular location">
    <subcellularLocation>
        <location evidence="1">Membrane</location>
        <topology evidence="1">Multi-pass membrane protein</topology>
    </subcellularLocation>
</comment>
<dbReference type="InterPro" id="IPR023298">
    <property type="entry name" value="ATPase_P-typ_TM_dom_sf"/>
</dbReference>
<dbReference type="Pfam" id="PF16212">
    <property type="entry name" value="PhoLip_ATPase_C"/>
    <property type="match status" value="1"/>
</dbReference>
<name>L9KVV1_TUPCH</name>
<organism evidence="13 14">
    <name type="scientific">Tupaia chinensis</name>
    <name type="common">Chinese tree shrew</name>
    <name type="synonym">Tupaia belangeri chinensis</name>
    <dbReference type="NCBI Taxonomy" id="246437"/>
    <lineage>
        <taxon>Eukaryota</taxon>
        <taxon>Metazoa</taxon>
        <taxon>Chordata</taxon>
        <taxon>Craniata</taxon>
        <taxon>Vertebrata</taxon>
        <taxon>Euteleostomi</taxon>
        <taxon>Mammalia</taxon>
        <taxon>Eutheria</taxon>
        <taxon>Euarchontoglires</taxon>
        <taxon>Scandentia</taxon>
        <taxon>Tupaiidae</taxon>
        <taxon>Tupaia</taxon>
    </lineage>
</organism>
<feature type="transmembrane region" description="Helical" evidence="10">
    <location>
        <begin position="229"/>
        <end position="250"/>
    </location>
</feature>
<dbReference type="GO" id="GO:0140326">
    <property type="term" value="F:ATPase-coupled intramembrane lipid transporter activity"/>
    <property type="evidence" value="ECO:0007669"/>
    <property type="project" value="TreeGrafter"/>
</dbReference>
<dbReference type="InterPro" id="IPR018303">
    <property type="entry name" value="ATPase_P-typ_P_site"/>
</dbReference>
<dbReference type="SUPFAM" id="SSF81665">
    <property type="entry name" value="Calcium ATPase, transmembrane domain M"/>
    <property type="match status" value="1"/>
</dbReference>
<dbReference type="GO" id="GO:0005783">
    <property type="term" value="C:endoplasmic reticulum"/>
    <property type="evidence" value="ECO:0007669"/>
    <property type="project" value="TreeGrafter"/>
</dbReference>
<evidence type="ECO:0000313" key="14">
    <source>
        <dbReference type="Proteomes" id="UP000011518"/>
    </source>
</evidence>
<dbReference type="SUPFAM" id="SSF81653">
    <property type="entry name" value="Calcium ATPase, transduction domain A"/>
    <property type="match status" value="1"/>
</dbReference>
<dbReference type="GO" id="GO:0046872">
    <property type="term" value="F:metal ion binding"/>
    <property type="evidence" value="ECO:0007669"/>
    <property type="project" value="UniProtKB-KW"/>
</dbReference>